<dbReference type="InterPro" id="IPR029021">
    <property type="entry name" value="Prot-tyrosine_phosphatase-like"/>
</dbReference>
<dbReference type="InterPro" id="IPR050348">
    <property type="entry name" value="Protein-Tyr_Phosphatase"/>
</dbReference>
<dbReference type="GO" id="GO:0048666">
    <property type="term" value="P:neuron development"/>
    <property type="evidence" value="ECO:0007669"/>
    <property type="project" value="UniProtKB-ARBA"/>
</dbReference>
<evidence type="ECO:0000313" key="3">
    <source>
        <dbReference type="EMBL" id="EFX86604.1"/>
    </source>
</evidence>
<dbReference type="SMART" id="SM00194">
    <property type="entry name" value="PTPc"/>
    <property type="match status" value="1"/>
</dbReference>
<dbReference type="PhylomeDB" id="E9G146"/>
<evidence type="ECO:0000259" key="2">
    <source>
        <dbReference type="PROSITE" id="PS50056"/>
    </source>
</evidence>
<dbReference type="PROSITE" id="PS00383">
    <property type="entry name" value="TYR_PHOSPHATASE_1"/>
    <property type="match status" value="1"/>
</dbReference>
<dbReference type="AlphaFoldDB" id="E9G146"/>
<dbReference type="InterPro" id="IPR003595">
    <property type="entry name" value="Tyr_Pase_cat"/>
</dbReference>
<keyword evidence="4" id="KW-1185">Reference proteome</keyword>
<feature type="domain" description="Tyrosine-protein phosphatase" evidence="1">
    <location>
        <begin position="163"/>
        <end position="345"/>
    </location>
</feature>
<feature type="domain" description="Tyrosine-protein phosphatase" evidence="1">
    <location>
        <begin position="7"/>
        <end position="96"/>
    </location>
</feature>
<dbReference type="InParanoid" id="E9G146"/>
<dbReference type="eggNOG" id="KOG0789">
    <property type="taxonomic scope" value="Eukaryota"/>
</dbReference>
<dbReference type="InterPro" id="IPR000387">
    <property type="entry name" value="Tyr_Pase_dom"/>
</dbReference>
<sequence>MWRCCMLTVTLVEEEEISECRASPLVHYTNCSDHGTPEHPLPIFSILKFVRQSAAANPIEDGPIIVHCSAGVGRTGTYIVLDAMLKQIECKNEINIRGFFVTSAINATFSSEPKSNSDLPASLLSEKIIGSNLTACTLDTTTTTMTMIGSQEDLWLLLDHQFHLVTNFLDPLEATVSDFWQIVWDDNSQTVVVVSDTTDDDYQLLATIRHIHPDEYVTQIEVAAQSLQDDYELRVRIFCCPSWPYRSDANPDLAALFQAATLCALTTLVQLSRDQHVDVYMYAKLYHSKRPNVWPSRDDYMFLYRCVEALHHHLPVPPSTPPTLPTSFSLPLQLNGCAGGGIGDSVSLTSPPPLCTTPSTTSPNGDVVCFRIPPDVYEWDEIKVTPKMNLDASRFGNHAVQHIQIPESE</sequence>
<dbReference type="OrthoDB" id="1164323at2759"/>
<dbReference type="Gene3D" id="3.90.190.10">
    <property type="entry name" value="Protein tyrosine phosphatase superfamily"/>
    <property type="match status" value="2"/>
</dbReference>
<protein>
    <submittedName>
        <fullName evidence="3">Uncharacterized protein</fullName>
    </submittedName>
</protein>
<dbReference type="Pfam" id="PF00102">
    <property type="entry name" value="Y_phosphatase"/>
    <property type="match status" value="2"/>
</dbReference>
<dbReference type="InterPro" id="IPR016130">
    <property type="entry name" value="Tyr_Pase_AS"/>
</dbReference>
<evidence type="ECO:0000259" key="1">
    <source>
        <dbReference type="PROSITE" id="PS50055"/>
    </source>
</evidence>
<dbReference type="PRINTS" id="PR00700">
    <property type="entry name" value="PRTYPHPHTASE"/>
</dbReference>
<dbReference type="PANTHER" id="PTHR19134">
    <property type="entry name" value="RECEPTOR-TYPE TYROSINE-PROTEIN PHOSPHATASE"/>
    <property type="match status" value="1"/>
</dbReference>
<dbReference type="EMBL" id="GL732529">
    <property type="protein sequence ID" value="EFX86604.1"/>
    <property type="molecule type" value="Genomic_DNA"/>
</dbReference>
<name>E9G146_DAPPU</name>
<dbReference type="HOGENOM" id="CLU_001645_8_4_1"/>
<dbReference type="KEGG" id="dpx:DAPPUDRAFT_236485"/>
<accession>E9G146</accession>
<dbReference type="SUPFAM" id="SSF52799">
    <property type="entry name" value="(Phosphotyrosine protein) phosphatases II"/>
    <property type="match status" value="2"/>
</dbReference>
<proteinExistence type="predicted"/>
<organism evidence="3 4">
    <name type="scientific">Daphnia pulex</name>
    <name type="common">Water flea</name>
    <dbReference type="NCBI Taxonomy" id="6669"/>
    <lineage>
        <taxon>Eukaryota</taxon>
        <taxon>Metazoa</taxon>
        <taxon>Ecdysozoa</taxon>
        <taxon>Arthropoda</taxon>
        <taxon>Crustacea</taxon>
        <taxon>Branchiopoda</taxon>
        <taxon>Diplostraca</taxon>
        <taxon>Cladocera</taxon>
        <taxon>Anomopoda</taxon>
        <taxon>Daphniidae</taxon>
        <taxon>Daphnia</taxon>
    </lineage>
</organism>
<dbReference type="SMART" id="SM00404">
    <property type="entry name" value="PTPc_motif"/>
    <property type="match status" value="1"/>
</dbReference>
<dbReference type="PANTHER" id="PTHR19134:SF540">
    <property type="entry name" value="TYROSINE-PROTEIN PHOSPHATASE 99A"/>
    <property type="match status" value="1"/>
</dbReference>
<feature type="domain" description="Tyrosine specific protein phosphatases" evidence="2">
    <location>
        <begin position="44"/>
        <end position="96"/>
    </location>
</feature>
<dbReference type="PROSITE" id="PS50055">
    <property type="entry name" value="TYR_PHOSPHATASE_PTP"/>
    <property type="match status" value="2"/>
</dbReference>
<dbReference type="InterPro" id="IPR000242">
    <property type="entry name" value="PTP_cat"/>
</dbReference>
<dbReference type="STRING" id="6669.E9G146"/>
<reference evidence="3 4" key="1">
    <citation type="journal article" date="2011" name="Science">
        <title>The ecoresponsive genome of Daphnia pulex.</title>
        <authorList>
            <person name="Colbourne J.K."/>
            <person name="Pfrender M.E."/>
            <person name="Gilbert D."/>
            <person name="Thomas W.K."/>
            <person name="Tucker A."/>
            <person name="Oakley T.H."/>
            <person name="Tokishita S."/>
            <person name="Aerts A."/>
            <person name="Arnold G.J."/>
            <person name="Basu M.K."/>
            <person name="Bauer D.J."/>
            <person name="Caceres C.E."/>
            <person name="Carmel L."/>
            <person name="Casola C."/>
            <person name="Choi J.H."/>
            <person name="Detter J.C."/>
            <person name="Dong Q."/>
            <person name="Dusheyko S."/>
            <person name="Eads B.D."/>
            <person name="Frohlich T."/>
            <person name="Geiler-Samerotte K.A."/>
            <person name="Gerlach D."/>
            <person name="Hatcher P."/>
            <person name="Jogdeo S."/>
            <person name="Krijgsveld J."/>
            <person name="Kriventseva E.V."/>
            <person name="Kultz D."/>
            <person name="Laforsch C."/>
            <person name="Lindquist E."/>
            <person name="Lopez J."/>
            <person name="Manak J.R."/>
            <person name="Muller J."/>
            <person name="Pangilinan J."/>
            <person name="Patwardhan R.P."/>
            <person name="Pitluck S."/>
            <person name="Pritham E.J."/>
            <person name="Rechtsteiner A."/>
            <person name="Rho M."/>
            <person name="Rogozin I.B."/>
            <person name="Sakarya O."/>
            <person name="Salamov A."/>
            <person name="Schaack S."/>
            <person name="Shapiro H."/>
            <person name="Shiga Y."/>
            <person name="Skalitzky C."/>
            <person name="Smith Z."/>
            <person name="Souvorov A."/>
            <person name="Sung W."/>
            <person name="Tang Z."/>
            <person name="Tsuchiya D."/>
            <person name="Tu H."/>
            <person name="Vos H."/>
            <person name="Wang M."/>
            <person name="Wolf Y.I."/>
            <person name="Yamagata H."/>
            <person name="Yamada T."/>
            <person name="Ye Y."/>
            <person name="Shaw J.R."/>
            <person name="Andrews J."/>
            <person name="Crease T.J."/>
            <person name="Tang H."/>
            <person name="Lucas S.M."/>
            <person name="Robertson H.M."/>
            <person name="Bork P."/>
            <person name="Koonin E.V."/>
            <person name="Zdobnov E.M."/>
            <person name="Grigoriev I.V."/>
            <person name="Lynch M."/>
            <person name="Boore J.L."/>
        </authorList>
    </citation>
    <scope>NUCLEOTIDE SEQUENCE [LARGE SCALE GENOMIC DNA]</scope>
</reference>
<gene>
    <name evidence="3" type="ORF">DAPPUDRAFT_236485</name>
</gene>
<dbReference type="PROSITE" id="PS50056">
    <property type="entry name" value="TYR_PHOSPHATASE_2"/>
    <property type="match status" value="1"/>
</dbReference>
<dbReference type="Proteomes" id="UP000000305">
    <property type="component" value="Unassembled WGS sequence"/>
</dbReference>
<dbReference type="GO" id="GO:0004725">
    <property type="term" value="F:protein tyrosine phosphatase activity"/>
    <property type="evidence" value="ECO:0007669"/>
    <property type="project" value="InterPro"/>
</dbReference>
<evidence type="ECO:0000313" key="4">
    <source>
        <dbReference type="Proteomes" id="UP000000305"/>
    </source>
</evidence>